<name>A0ACC1T2U1_9APHY</name>
<dbReference type="EMBL" id="JANHOG010000797">
    <property type="protein sequence ID" value="KAJ3551467.1"/>
    <property type="molecule type" value="Genomic_DNA"/>
</dbReference>
<organism evidence="1 2">
    <name type="scientific">Phlebia brevispora</name>
    <dbReference type="NCBI Taxonomy" id="194682"/>
    <lineage>
        <taxon>Eukaryota</taxon>
        <taxon>Fungi</taxon>
        <taxon>Dikarya</taxon>
        <taxon>Basidiomycota</taxon>
        <taxon>Agaricomycotina</taxon>
        <taxon>Agaricomycetes</taxon>
        <taxon>Polyporales</taxon>
        <taxon>Meruliaceae</taxon>
        <taxon>Phlebia</taxon>
    </lineage>
</organism>
<protein>
    <submittedName>
        <fullName evidence="1">Uncharacterized protein</fullName>
    </submittedName>
</protein>
<evidence type="ECO:0000313" key="2">
    <source>
        <dbReference type="Proteomes" id="UP001148662"/>
    </source>
</evidence>
<dbReference type="Proteomes" id="UP001148662">
    <property type="component" value="Unassembled WGS sequence"/>
</dbReference>
<sequence>MDTLHTRYACTHAPALYGEAQDARPLPYCFFPRASQIYAEETGAASYPCGVLVLEEREEHTGTLLLSNSLEGARFPFAHHENDLDAVSRRTLLTQKEAFQSLFFALGASRELAVWIKRDVKQENTDICDVYTLVPPPCGKAFLVDGTSGSLRTAQIAYNPGAYMHILLEQLANRPLGWRVLVLLVCFAWLNPDGQIARLREASRKRVNASTGLAGCVGGGNRAVA</sequence>
<comment type="caution">
    <text evidence="1">The sequence shown here is derived from an EMBL/GenBank/DDBJ whole genome shotgun (WGS) entry which is preliminary data.</text>
</comment>
<proteinExistence type="predicted"/>
<accession>A0ACC1T2U1</accession>
<gene>
    <name evidence="1" type="ORF">NM688_g4686</name>
</gene>
<keyword evidence="2" id="KW-1185">Reference proteome</keyword>
<reference evidence="1" key="1">
    <citation type="submission" date="2022-07" db="EMBL/GenBank/DDBJ databases">
        <title>Genome Sequence of Phlebia brevispora.</title>
        <authorList>
            <person name="Buettner E."/>
        </authorList>
    </citation>
    <scope>NUCLEOTIDE SEQUENCE</scope>
    <source>
        <strain evidence="1">MPL23</strain>
    </source>
</reference>
<evidence type="ECO:0000313" key="1">
    <source>
        <dbReference type="EMBL" id="KAJ3551467.1"/>
    </source>
</evidence>